<keyword evidence="1" id="KW-0547">Nucleotide-binding</keyword>
<gene>
    <name evidence="3" type="ORF">J2S59_001916</name>
</gene>
<feature type="domain" description="ATP-grasp" evidence="2">
    <location>
        <begin position="98"/>
        <end position="288"/>
    </location>
</feature>
<dbReference type="Proteomes" id="UP001240447">
    <property type="component" value="Unassembled WGS sequence"/>
</dbReference>
<dbReference type="Pfam" id="PF02955">
    <property type="entry name" value="GSH-S_ATP"/>
    <property type="match status" value="1"/>
</dbReference>
<dbReference type="RefSeq" id="WP_306825044.1">
    <property type="nucleotide sequence ID" value="NZ_JAUSQM010000001.1"/>
</dbReference>
<dbReference type="SUPFAM" id="SSF56059">
    <property type="entry name" value="Glutathione synthetase ATP-binding domain-like"/>
    <property type="match status" value="1"/>
</dbReference>
<organism evidence="3 4">
    <name type="scientific">Nocardioides massiliensis</name>
    <dbReference type="NCBI Taxonomy" id="1325935"/>
    <lineage>
        <taxon>Bacteria</taxon>
        <taxon>Bacillati</taxon>
        <taxon>Actinomycetota</taxon>
        <taxon>Actinomycetes</taxon>
        <taxon>Propionibacteriales</taxon>
        <taxon>Nocardioidaceae</taxon>
        <taxon>Nocardioides</taxon>
    </lineage>
</organism>
<name>A0ABT9NPA9_9ACTN</name>
<reference evidence="3 4" key="1">
    <citation type="submission" date="2023-07" db="EMBL/GenBank/DDBJ databases">
        <title>Sequencing the genomes of 1000 actinobacteria strains.</title>
        <authorList>
            <person name="Klenk H.-P."/>
        </authorList>
    </citation>
    <scope>NUCLEOTIDE SEQUENCE [LARGE SCALE GENOMIC DNA]</scope>
    <source>
        <strain evidence="3 4">GD13</strain>
    </source>
</reference>
<accession>A0ABT9NPA9</accession>
<dbReference type="InterPro" id="IPR053191">
    <property type="entry name" value="DcsG_Biosynth_Enzyme"/>
</dbReference>
<proteinExistence type="predicted"/>
<evidence type="ECO:0000313" key="3">
    <source>
        <dbReference type="EMBL" id="MDP9822107.1"/>
    </source>
</evidence>
<evidence type="ECO:0000259" key="2">
    <source>
        <dbReference type="PROSITE" id="PS50975"/>
    </source>
</evidence>
<sequence length="290" mass="30827">MTAPVLLVTCAARPDGEPGGEHLLEALDARGVAARWVAWDDPSVDWAAAPLVAVRSTWDYDQRLGEFLAWAERVGAAAGDRLLNGAAVFGWNADKRYLAELYAAGLPVVPTLVAEDEGELPPAVATYEHAVVKSTVGAGGRGVVVFDGVPGGPEELDESALLAGPWVVQPLVESIRTVGEHSVFVLGGRAQGQVRKLPAGEEIRVHEEYGGASAPVELDPQAAARAATVVSHVERTHGWTLDYARVDLLHFEGRWVVSELELIEPGLYLDVRPELAPAFADVVAARLALS</sequence>
<comment type="caution">
    <text evidence="3">The sequence shown here is derived from an EMBL/GenBank/DDBJ whole genome shotgun (WGS) entry which is preliminary data.</text>
</comment>
<dbReference type="PANTHER" id="PTHR39217">
    <property type="match status" value="1"/>
</dbReference>
<dbReference type="EMBL" id="JAUSQM010000001">
    <property type="protein sequence ID" value="MDP9822107.1"/>
    <property type="molecule type" value="Genomic_DNA"/>
</dbReference>
<protein>
    <submittedName>
        <fullName evidence="3">Glutathione synthase/RimK-type ligase-like ATP-grasp enzyme</fullName>
    </submittedName>
</protein>
<keyword evidence="4" id="KW-1185">Reference proteome</keyword>
<dbReference type="InterPro" id="IPR004218">
    <property type="entry name" value="GSHS_ATP-bd"/>
</dbReference>
<dbReference type="PANTHER" id="PTHR39217:SF1">
    <property type="entry name" value="GLUTATHIONE SYNTHETASE"/>
    <property type="match status" value="1"/>
</dbReference>
<dbReference type="InterPro" id="IPR011761">
    <property type="entry name" value="ATP-grasp"/>
</dbReference>
<dbReference type="PROSITE" id="PS50975">
    <property type="entry name" value="ATP_GRASP"/>
    <property type="match status" value="1"/>
</dbReference>
<evidence type="ECO:0000313" key="4">
    <source>
        <dbReference type="Proteomes" id="UP001240447"/>
    </source>
</evidence>
<evidence type="ECO:0000256" key="1">
    <source>
        <dbReference type="PROSITE-ProRule" id="PRU00409"/>
    </source>
</evidence>
<keyword evidence="1" id="KW-0067">ATP-binding</keyword>